<dbReference type="InterPro" id="IPR035906">
    <property type="entry name" value="MetI-like_sf"/>
</dbReference>
<evidence type="ECO:0000313" key="10">
    <source>
        <dbReference type="Proteomes" id="UP000226079"/>
    </source>
</evidence>
<evidence type="ECO:0000313" key="9">
    <source>
        <dbReference type="EMBL" id="PFG16843.1"/>
    </source>
</evidence>
<evidence type="ECO:0000259" key="8">
    <source>
        <dbReference type="PROSITE" id="PS50928"/>
    </source>
</evidence>
<proteinExistence type="inferred from homology"/>
<dbReference type="GO" id="GO:0071916">
    <property type="term" value="F:dipeptide transmembrane transporter activity"/>
    <property type="evidence" value="ECO:0007669"/>
    <property type="project" value="TreeGrafter"/>
</dbReference>
<dbReference type="Pfam" id="PF00528">
    <property type="entry name" value="BPD_transp_1"/>
    <property type="match status" value="1"/>
</dbReference>
<evidence type="ECO:0000256" key="4">
    <source>
        <dbReference type="ARBA" id="ARBA00022692"/>
    </source>
</evidence>
<dbReference type="OrthoDB" id="147688at2"/>
<dbReference type="GO" id="GO:0005886">
    <property type="term" value="C:plasma membrane"/>
    <property type="evidence" value="ECO:0007669"/>
    <property type="project" value="UniProtKB-SubCell"/>
</dbReference>
<keyword evidence="5 7" id="KW-1133">Transmembrane helix</keyword>
<dbReference type="Proteomes" id="UP000226079">
    <property type="component" value="Unassembled WGS sequence"/>
</dbReference>
<keyword evidence="6 7" id="KW-0472">Membrane</keyword>
<evidence type="ECO:0000256" key="6">
    <source>
        <dbReference type="ARBA" id="ARBA00023136"/>
    </source>
</evidence>
<feature type="transmembrane region" description="Helical" evidence="7">
    <location>
        <begin position="136"/>
        <end position="159"/>
    </location>
</feature>
<name>A0A2A9CR00_9ACTN</name>
<dbReference type="Gene3D" id="1.10.3720.10">
    <property type="entry name" value="MetI-like"/>
    <property type="match status" value="1"/>
</dbReference>
<evidence type="ECO:0000256" key="1">
    <source>
        <dbReference type="ARBA" id="ARBA00004651"/>
    </source>
</evidence>
<feature type="domain" description="ABC transmembrane type-1" evidence="8">
    <location>
        <begin position="97"/>
        <end position="302"/>
    </location>
</feature>
<feature type="transmembrane region" description="Helical" evidence="7">
    <location>
        <begin position="7"/>
        <end position="28"/>
    </location>
</feature>
<evidence type="ECO:0000256" key="3">
    <source>
        <dbReference type="ARBA" id="ARBA00022475"/>
    </source>
</evidence>
<dbReference type="PROSITE" id="PS50928">
    <property type="entry name" value="ABC_TM1"/>
    <property type="match status" value="1"/>
</dbReference>
<comment type="subcellular location">
    <subcellularLocation>
        <location evidence="1 7">Cell membrane</location>
        <topology evidence="1 7">Multi-pass membrane protein</topology>
    </subcellularLocation>
</comment>
<dbReference type="AlphaFoldDB" id="A0A2A9CR00"/>
<dbReference type="InterPro" id="IPR000515">
    <property type="entry name" value="MetI-like"/>
</dbReference>
<dbReference type="InterPro" id="IPR045621">
    <property type="entry name" value="BPD_transp_1_N"/>
</dbReference>
<feature type="transmembrane region" description="Helical" evidence="7">
    <location>
        <begin position="283"/>
        <end position="309"/>
    </location>
</feature>
<dbReference type="RefSeq" id="WP_098460342.1">
    <property type="nucleotide sequence ID" value="NZ_PDJC01000001.1"/>
</dbReference>
<keyword evidence="10" id="KW-1185">Reference proteome</keyword>
<dbReference type="EMBL" id="PDJC01000001">
    <property type="protein sequence ID" value="PFG16843.1"/>
    <property type="molecule type" value="Genomic_DNA"/>
</dbReference>
<feature type="transmembrane region" description="Helical" evidence="7">
    <location>
        <begin position="99"/>
        <end position="124"/>
    </location>
</feature>
<comment type="similarity">
    <text evidence="7">Belongs to the binding-protein-dependent transport system permease family.</text>
</comment>
<evidence type="ECO:0000256" key="5">
    <source>
        <dbReference type="ARBA" id="ARBA00022989"/>
    </source>
</evidence>
<comment type="caution">
    <text evidence="9">The sequence shown here is derived from an EMBL/GenBank/DDBJ whole genome shotgun (WGS) entry which is preliminary data.</text>
</comment>
<keyword evidence="4 7" id="KW-0812">Transmembrane</keyword>
<sequence>MGLPLRILRRVGVFVASLLGASLLIFLVTKALPGDVAQVILGTDATPEAVATLRSQLGLDQPLAVQYFSWLGGLLTGDFGHSHLSGDPVLGLLAPRIAVTMWLVLIGLVGSILLAIPAGMIAALKRRSWAGTLVSVSAQIGIAIPVFWGGILAVVVFAVWLRWLPANGYVPLLTNPAQWALHLILPGLTLAGVQAAVLTRYVRSAFLEVLNEDYYRTARSVGWTPMRALLRHGLRNAAISLVTVVGLQLSSVLVGAIVVETVFSLPGLGSLLLDAVAQRDLFVVQGTVMFLVVAVLTISALVDLSYLLIDPRQRTTAGGQR</sequence>
<dbReference type="PANTHER" id="PTHR43163">
    <property type="entry name" value="DIPEPTIDE TRANSPORT SYSTEM PERMEASE PROTEIN DPPB-RELATED"/>
    <property type="match status" value="1"/>
</dbReference>
<feature type="transmembrane region" description="Helical" evidence="7">
    <location>
        <begin position="237"/>
        <end position="263"/>
    </location>
</feature>
<keyword evidence="2 7" id="KW-0813">Transport</keyword>
<organism evidence="9 10">
    <name type="scientific">Propionicimonas paludicola</name>
    <dbReference type="NCBI Taxonomy" id="185243"/>
    <lineage>
        <taxon>Bacteria</taxon>
        <taxon>Bacillati</taxon>
        <taxon>Actinomycetota</taxon>
        <taxon>Actinomycetes</taxon>
        <taxon>Propionibacteriales</taxon>
        <taxon>Nocardioidaceae</taxon>
        <taxon>Propionicimonas</taxon>
    </lineage>
</organism>
<gene>
    <name evidence="9" type="ORF">ATK74_1397</name>
</gene>
<dbReference type="CDD" id="cd06261">
    <property type="entry name" value="TM_PBP2"/>
    <property type="match status" value="1"/>
</dbReference>
<evidence type="ECO:0000256" key="2">
    <source>
        <dbReference type="ARBA" id="ARBA00022448"/>
    </source>
</evidence>
<accession>A0A2A9CR00</accession>
<keyword evidence="3" id="KW-1003">Cell membrane</keyword>
<dbReference type="SUPFAM" id="SSF161098">
    <property type="entry name" value="MetI-like"/>
    <property type="match status" value="1"/>
</dbReference>
<evidence type="ECO:0000256" key="7">
    <source>
        <dbReference type="RuleBase" id="RU363032"/>
    </source>
</evidence>
<dbReference type="Pfam" id="PF19300">
    <property type="entry name" value="BPD_transp_1_N"/>
    <property type="match status" value="1"/>
</dbReference>
<reference evidence="9 10" key="1">
    <citation type="submission" date="2017-10" db="EMBL/GenBank/DDBJ databases">
        <title>Sequencing the genomes of 1000 actinobacteria strains.</title>
        <authorList>
            <person name="Klenk H.-P."/>
        </authorList>
    </citation>
    <scope>NUCLEOTIDE SEQUENCE [LARGE SCALE GENOMIC DNA]</scope>
    <source>
        <strain evidence="9 10">DSM 15597</strain>
    </source>
</reference>
<protein>
    <submittedName>
        <fullName evidence="9">Peptide/nickel transport system permease protein</fullName>
    </submittedName>
</protein>
<dbReference type="PANTHER" id="PTHR43163:SF6">
    <property type="entry name" value="DIPEPTIDE TRANSPORT SYSTEM PERMEASE PROTEIN DPPB-RELATED"/>
    <property type="match status" value="1"/>
</dbReference>
<feature type="transmembrane region" description="Helical" evidence="7">
    <location>
        <begin position="179"/>
        <end position="198"/>
    </location>
</feature>